<reference evidence="1" key="2">
    <citation type="journal article" date="2015" name="Data Brief">
        <title>Shoot transcriptome of the giant reed, Arundo donax.</title>
        <authorList>
            <person name="Barrero R.A."/>
            <person name="Guerrero F.D."/>
            <person name="Moolhuijzen P."/>
            <person name="Goolsby J.A."/>
            <person name="Tidwell J."/>
            <person name="Bellgard S.E."/>
            <person name="Bellgard M.I."/>
        </authorList>
    </citation>
    <scope>NUCLEOTIDE SEQUENCE</scope>
    <source>
        <tissue evidence="1">Shoot tissue taken approximately 20 cm above the soil surface</tissue>
    </source>
</reference>
<dbReference type="EMBL" id="GBRH01241958">
    <property type="protein sequence ID" value="JAD55937.1"/>
    <property type="molecule type" value="Transcribed_RNA"/>
</dbReference>
<sequence length="18" mass="2039">MPSRMEELRGRPLLLLAG</sequence>
<dbReference type="AlphaFoldDB" id="A0A0A9B9G0"/>
<reference evidence="1" key="1">
    <citation type="submission" date="2014-09" db="EMBL/GenBank/DDBJ databases">
        <authorList>
            <person name="Magalhaes I.L.F."/>
            <person name="Oliveira U."/>
            <person name="Santos F.R."/>
            <person name="Vidigal T.H.D.A."/>
            <person name="Brescovit A.D."/>
            <person name="Santos A.J."/>
        </authorList>
    </citation>
    <scope>NUCLEOTIDE SEQUENCE</scope>
    <source>
        <tissue evidence="1">Shoot tissue taken approximately 20 cm above the soil surface</tissue>
    </source>
</reference>
<accession>A0A0A9B9G0</accession>
<evidence type="ECO:0000313" key="1">
    <source>
        <dbReference type="EMBL" id="JAD55937.1"/>
    </source>
</evidence>
<protein>
    <submittedName>
        <fullName evidence="1">PRXQ</fullName>
    </submittedName>
</protein>
<organism evidence="1">
    <name type="scientific">Arundo donax</name>
    <name type="common">Giant reed</name>
    <name type="synonym">Donax arundinaceus</name>
    <dbReference type="NCBI Taxonomy" id="35708"/>
    <lineage>
        <taxon>Eukaryota</taxon>
        <taxon>Viridiplantae</taxon>
        <taxon>Streptophyta</taxon>
        <taxon>Embryophyta</taxon>
        <taxon>Tracheophyta</taxon>
        <taxon>Spermatophyta</taxon>
        <taxon>Magnoliopsida</taxon>
        <taxon>Liliopsida</taxon>
        <taxon>Poales</taxon>
        <taxon>Poaceae</taxon>
        <taxon>PACMAD clade</taxon>
        <taxon>Arundinoideae</taxon>
        <taxon>Arundineae</taxon>
        <taxon>Arundo</taxon>
    </lineage>
</organism>
<proteinExistence type="predicted"/>
<name>A0A0A9B9G0_ARUDO</name>